<dbReference type="GO" id="GO:0022625">
    <property type="term" value="C:cytosolic large ribosomal subunit"/>
    <property type="evidence" value="ECO:0007669"/>
    <property type="project" value="TreeGrafter"/>
</dbReference>
<protein>
    <submittedName>
        <fullName evidence="5">60S ribosomal protein l12-2</fullName>
    </submittedName>
</protein>
<dbReference type="OrthoDB" id="10250051at2759"/>
<evidence type="ECO:0000313" key="5">
    <source>
        <dbReference type="EMBL" id="GFP97015.1"/>
    </source>
</evidence>
<name>A0A830CPP9_9LAMI</name>
<dbReference type="AlphaFoldDB" id="A0A830CPP9"/>
<evidence type="ECO:0000256" key="1">
    <source>
        <dbReference type="ARBA" id="ARBA00010537"/>
    </source>
</evidence>
<dbReference type="Proteomes" id="UP000653305">
    <property type="component" value="Unassembled WGS sequence"/>
</dbReference>
<reference evidence="5" key="1">
    <citation type="submission" date="2020-07" db="EMBL/GenBank/DDBJ databases">
        <title>Ethylene signaling mediates host invasion by parasitic plants.</title>
        <authorList>
            <person name="Yoshida S."/>
        </authorList>
    </citation>
    <scope>NUCLEOTIDE SEQUENCE</scope>
    <source>
        <strain evidence="5">Okayama</strain>
    </source>
</reference>
<evidence type="ECO:0000313" key="6">
    <source>
        <dbReference type="Proteomes" id="UP000653305"/>
    </source>
</evidence>
<dbReference type="Gene3D" id="3.30.1550.10">
    <property type="entry name" value="Ribosomal protein L11/L12, N-terminal domain"/>
    <property type="match status" value="1"/>
</dbReference>
<evidence type="ECO:0000256" key="4">
    <source>
        <dbReference type="SAM" id="MobiDB-lite"/>
    </source>
</evidence>
<evidence type="ECO:0000256" key="2">
    <source>
        <dbReference type="ARBA" id="ARBA00022980"/>
    </source>
</evidence>
<dbReference type="EMBL" id="BMAC01000469">
    <property type="protein sequence ID" value="GFP97015.1"/>
    <property type="molecule type" value="Genomic_DNA"/>
</dbReference>
<dbReference type="GO" id="GO:0070180">
    <property type="term" value="F:large ribosomal subunit rRNA binding"/>
    <property type="evidence" value="ECO:0007669"/>
    <property type="project" value="TreeGrafter"/>
</dbReference>
<comment type="caution">
    <text evidence="5">The sequence shown here is derived from an EMBL/GenBank/DDBJ whole genome shotgun (WGS) entry which is preliminary data.</text>
</comment>
<sequence>MLRISHQGLSPKKIGEHITKDWKGLPISVKLVAQNLQVKVTVVPLAAALVNKPLKEPERNRKNAKNIKHNDNISF</sequence>
<gene>
    <name evidence="5" type="ORF">PHJA_001845600</name>
</gene>
<comment type="similarity">
    <text evidence="1">Belongs to the universal ribosomal protein uL11 family.</text>
</comment>
<dbReference type="SUPFAM" id="SSF54747">
    <property type="entry name" value="Ribosomal L11/L12e N-terminal domain"/>
    <property type="match status" value="1"/>
</dbReference>
<dbReference type="InterPro" id="IPR036796">
    <property type="entry name" value="Ribosomal_uL11_N_sf"/>
</dbReference>
<dbReference type="InterPro" id="IPR000911">
    <property type="entry name" value="Ribosomal_uL11"/>
</dbReference>
<dbReference type="PANTHER" id="PTHR11661">
    <property type="entry name" value="60S RIBOSOMAL PROTEIN L12"/>
    <property type="match status" value="1"/>
</dbReference>
<keyword evidence="6" id="KW-1185">Reference proteome</keyword>
<proteinExistence type="inferred from homology"/>
<accession>A0A830CPP9</accession>
<dbReference type="PANTHER" id="PTHR11661:SF44">
    <property type="entry name" value="LARGE RIBOSOMAL SUBUNIT PROTEIN UL11X"/>
    <property type="match status" value="1"/>
</dbReference>
<evidence type="ECO:0000256" key="3">
    <source>
        <dbReference type="ARBA" id="ARBA00023274"/>
    </source>
</evidence>
<dbReference type="GO" id="GO:0003735">
    <property type="term" value="F:structural constituent of ribosome"/>
    <property type="evidence" value="ECO:0007669"/>
    <property type="project" value="InterPro"/>
</dbReference>
<keyword evidence="3" id="KW-0687">Ribonucleoprotein</keyword>
<feature type="region of interest" description="Disordered" evidence="4">
    <location>
        <begin position="53"/>
        <end position="75"/>
    </location>
</feature>
<dbReference type="GO" id="GO:0006412">
    <property type="term" value="P:translation"/>
    <property type="evidence" value="ECO:0007669"/>
    <property type="project" value="InterPro"/>
</dbReference>
<keyword evidence="2 5" id="KW-0689">Ribosomal protein</keyword>
<organism evidence="5 6">
    <name type="scientific">Phtheirospermum japonicum</name>
    <dbReference type="NCBI Taxonomy" id="374723"/>
    <lineage>
        <taxon>Eukaryota</taxon>
        <taxon>Viridiplantae</taxon>
        <taxon>Streptophyta</taxon>
        <taxon>Embryophyta</taxon>
        <taxon>Tracheophyta</taxon>
        <taxon>Spermatophyta</taxon>
        <taxon>Magnoliopsida</taxon>
        <taxon>eudicotyledons</taxon>
        <taxon>Gunneridae</taxon>
        <taxon>Pentapetalae</taxon>
        <taxon>asterids</taxon>
        <taxon>lamiids</taxon>
        <taxon>Lamiales</taxon>
        <taxon>Orobanchaceae</taxon>
        <taxon>Orobanchaceae incertae sedis</taxon>
        <taxon>Phtheirospermum</taxon>
    </lineage>
</organism>